<dbReference type="RefSeq" id="WP_379895490.1">
    <property type="nucleotide sequence ID" value="NZ_CBCSCT010000024.1"/>
</dbReference>
<evidence type="ECO:0000256" key="4">
    <source>
        <dbReference type="SAM" id="Phobius"/>
    </source>
</evidence>
<dbReference type="PIRSF" id="PIRSF005690">
    <property type="entry name" value="GerBA"/>
    <property type="match status" value="1"/>
</dbReference>
<keyword evidence="4" id="KW-0812">Transmembrane</keyword>
<evidence type="ECO:0000256" key="2">
    <source>
        <dbReference type="ARBA" id="ARBA00023136"/>
    </source>
</evidence>
<feature type="transmembrane region" description="Helical" evidence="4">
    <location>
        <begin position="453"/>
        <end position="479"/>
    </location>
</feature>
<keyword evidence="6" id="KW-1185">Reference proteome</keyword>
<dbReference type="PANTHER" id="PTHR22550:SF9">
    <property type="entry name" value="STAGE V SPORULATION PROTEIN AF"/>
    <property type="match status" value="1"/>
</dbReference>
<feature type="transmembrane region" description="Helical" evidence="4">
    <location>
        <begin position="424"/>
        <end position="441"/>
    </location>
</feature>
<evidence type="ECO:0000256" key="3">
    <source>
        <dbReference type="SAM" id="MobiDB-lite"/>
    </source>
</evidence>
<comment type="caution">
    <text evidence="5">The sequence shown here is derived from an EMBL/GenBank/DDBJ whole genome shotgun (WGS) entry which is preliminary data.</text>
</comment>
<protein>
    <submittedName>
        <fullName evidence="5">Spore germination protein</fullName>
    </submittedName>
</protein>
<dbReference type="Pfam" id="PF03323">
    <property type="entry name" value="GerA"/>
    <property type="match status" value="1"/>
</dbReference>
<dbReference type="EMBL" id="JBHSQV010000175">
    <property type="protein sequence ID" value="MFC5988053.1"/>
    <property type="molecule type" value="Genomic_DNA"/>
</dbReference>
<comment type="similarity">
    <text evidence="1">Belongs to the GerABKA family.</text>
</comment>
<organism evidence="5 6">
    <name type="scientific">Marinicrinis lubricantis</name>
    <dbReference type="NCBI Taxonomy" id="2086470"/>
    <lineage>
        <taxon>Bacteria</taxon>
        <taxon>Bacillati</taxon>
        <taxon>Bacillota</taxon>
        <taxon>Bacilli</taxon>
        <taxon>Bacillales</taxon>
        <taxon>Paenibacillaceae</taxon>
    </lineage>
</organism>
<dbReference type="Proteomes" id="UP001596250">
    <property type="component" value="Unassembled WGS sequence"/>
</dbReference>
<accession>A0ABW1ISF7</accession>
<name>A0ABW1ISF7_9BACL</name>
<sequence length="528" mass="59862">MKFFSTKDLKNKNQRKHKVSVHKDEKQPLQAEDIFTAEEWELKNTDVIAHRIEDNKRILEELIGLGTSFDIVFREMEYVGKKAALLYFNGYAKDEVMVEVVKQLTRVKPEELGSNTIDSFIKKIIPHIQVEKVHTMSGAVQKLMIGSSILFVENASEAIAIDAKDYPVRSIEEPTLEKVVRGARDGFVETMMLNVTMVRRRVKDPRLKFELMTIGERTRTDMCIAYINDIVDLDLVKSVKDKISQIEVDGLPLGDKQLEEELLGRTWNPFPLVRYSERPDVISSHLLEGHVVLFVDTSPSAMILPTTFFHHVQHAEEYRQTPTVGTYFRWVRFFGILASIFLLPMWFLMVTEPSVKPEALAWIGPQETANVPLILQFLIAELGVDMLRMAAIHTPQPLTAAMGLIAAIIIGEFAVKTGLFVTEVVLYMAVAAIGMFATPSYELSVAIRLVRLVLLVAVAFFKVPGFVIGTTAILLILIFQRSFNAPYMWPFIPFNAKALFSIAIRKPFQQPKVRPSITKPVDSTRKPR</sequence>
<dbReference type="InterPro" id="IPR004995">
    <property type="entry name" value="Spore_Ger"/>
</dbReference>
<dbReference type="InterPro" id="IPR050768">
    <property type="entry name" value="UPF0353/GerABKA_families"/>
</dbReference>
<feature type="transmembrane region" description="Helical" evidence="4">
    <location>
        <begin position="399"/>
        <end position="418"/>
    </location>
</feature>
<keyword evidence="4" id="KW-1133">Transmembrane helix</keyword>
<feature type="compositionally biased region" description="Basic and acidic residues" evidence="3">
    <location>
        <begin position="1"/>
        <end position="11"/>
    </location>
</feature>
<proteinExistence type="inferred from homology"/>
<evidence type="ECO:0000256" key="1">
    <source>
        <dbReference type="ARBA" id="ARBA00005278"/>
    </source>
</evidence>
<keyword evidence="2 4" id="KW-0472">Membrane</keyword>
<evidence type="ECO:0000313" key="5">
    <source>
        <dbReference type="EMBL" id="MFC5988053.1"/>
    </source>
</evidence>
<feature type="transmembrane region" description="Helical" evidence="4">
    <location>
        <begin position="330"/>
        <end position="349"/>
    </location>
</feature>
<reference evidence="6" key="1">
    <citation type="journal article" date="2019" name="Int. J. Syst. Evol. Microbiol.">
        <title>The Global Catalogue of Microorganisms (GCM) 10K type strain sequencing project: providing services to taxonomists for standard genome sequencing and annotation.</title>
        <authorList>
            <consortium name="The Broad Institute Genomics Platform"/>
            <consortium name="The Broad Institute Genome Sequencing Center for Infectious Disease"/>
            <person name="Wu L."/>
            <person name="Ma J."/>
        </authorList>
    </citation>
    <scope>NUCLEOTIDE SEQUENCE [LARGE SCALE GENOMIC DNA]</scope>
    <source>
        <strain evidence="6">CCM 8749</strain>
    </source>
</reference>
<evidence type="ECO:0000313" key="6">
    <source>
        <dbReference type="Proteomes" id="UP001596250"/>
    </source>
</evidence>
<dbReference type="PANTHER" id="PTHR22550">
    <property type="entry name" value="SPORE GERMINATION PROTEIN"/>
    <property type="match status" value="1"/>
</dbReference>
<gene>
    <name evidence="5" type="ORF">ACFPXP_16755</name>
</gene>
<feature type="region of interest" description="Disordered" evidence="3">
    <location>
        <begin position="1"/>
        <end position="25"/>
    </location>
</feature>